<name>A0A7J5C427_9MICO</name>
<organism evidence="7 8">
    <name type="scientific">Pseudoclavibacter chungangensis</name>
    <dbReference type="NCBI Taxonomy" id="587635"/>
    <lineage>
        <taxon>Bacteria</taxon>
        <taxon>Bacillati</taxon>
        <taxon>Actinomycetota</taxon>
        <taxon>Actinomycetes</taxon>
        <taxon>Micrococcales</taxon>
        <taxon>Microbacteriaceae</taxon>
        <taxon>Pseudoclavibacter</taxon>
    </lineage>
</organism>
<dbReference type="Gene3D" id="3.90.1150.10">
    <property type="entry name" value="Aspartate Aminotransferase, domain 1"/>
    <property type="match status" value="1"/>
</dbReference>
<dbReference type="GO" id="GO:0030170">
    <property type="term" value="F:pyridoxal phosphate binding"/>
    <property type="evidence" value="ECO:0007669"/>
    <property type="project" value="InterPro"/>
</dbReference>
<keyword evidence="7" id="KW-0808">Transferase</keyword>
<dbReference type="Gene3D" id="3.40.640.10">
    <property type="entry name" value="Type I PLP-dependent aspartate aminotransferase-like (Major domain)"/>
    <property type="match status" value="1"/>
</dbReference>
<dbReference type="GO" id="GO:0008483">
    <property type="term" value="F:transaminase activity"/>
    <property type="evidence" value="ECO:0007669"/>
    <property type="project" value="UniProtKB-KW"/>
</dbReference>
<dbReference type="InterPro" id="IPR015424">
    <property type="entry name" value="PyrdxlP-dep_Trfase"/>
</dbReference>
<dbReference type="CDD" id="cd00609">
    <property type="entry name" value="AAT_like"/>
    <property type="match status" value="1"/>
</dbReference>
<dbReference type="GO" id="GO:0047804">
    <property type="term" value="F:cysteine-S-conjugate beta-lyase activity"/>
    <property type="evidence" value="ECO:0007669"/>
    <property type="project" value="UniProtKB-EC"/>
</dbReference>
<dbReference type="PANTHER" id="PTHR43525:SF2">
    <property type="entry name" value="CYSTATHIONINE BETA-LYASE-RELATED"/>
    <property type="match status" value="1"/>
</dbReference>
<keyword evidence="7" id="KW-0032">Aminotransferase</keyword>
<dbReference type="Pfam" id="PF00155">
    <property type="entry name" value="Aminotran_1_2"/>
    <property type="match status" value="1"/>
</dbReference>
<comment type="cofactor">
    <cofactor evidence="1">
        <name>pyridoxal 5'-phosphate</name>
        <dbReference type="ChEBI" id="CHEBI:597326"/>
    </cofactor>
</comment>
<comment type="caution">
    <text evidence="7">The sequence shown here is derived from an EMBL/GenBank/DDBJ whole genome shotgun (WGS) entry which is preliminary data.</text>
</comment>
<evidence type="ECO:0000256" key="5">
    <source>
        <dbReference type="ARBA" id="ARBA00037974"/>
    </source>
</evidence>
<gene>
    <name evidence="7" type="ORF">F8O01_00850</name>
</gene>
<accession>A0A7J5C427</accession>
<keyword evidence="3" id="KW-0663">Pyridoxal phosphate</keyword>
<feature type="domain" description="Aminotransferase class I/classII large" evidence="6">
    <location>
        <begin position="50"/>
        <end position="383"/>
    </location>
</feature>
<proteinExistence type="inferred from homology"/>
<evidence type="ECO:0000259" key="6">
    <source>
        <dbReference type="Pfam" id="PF00155"/>
    </source>
</evidence>
<keyword evidence="4" id="KW-0456">Lyase</keyword>
<reference evidence="7 8" key="1">
    <citation type="submission" date="2019-09" db="EMBL/GenBank/DDBJ databases">
        <title>Phylogeny of genus Pseudoclavibacter and closely related genus.</title>
        <authorList>
            <person name="Li Y."/>
        </authorList>
    </citation>
    <scope>NUCLEOTIDE SEQUENCE [LARGE SCALE GENOMIC DNA]</scope>
    <source>
        <strain evidence="7 8">DSM 23821</strain>
    </source>
</reference>
<dbReference type="InterPro" id="IPR004839">
    <property type="entry name" value="Aminotransferase_I/II_large"/>
</dbReference>
<dbReference type="InterPro" id="IPR015421">
    <property type="entry name" value="PyrdxlP-dep_Trfase_major"/>
</dbReference>
<keyword evidence="8" id="KW-1185">Reference proteome</keyword>
<dbReference type="RefSeq" id="WP_158038961.1">
    <property type="nucleotide sequence ID" value="NZ_JACCFV010000001.1"/>
</dbReference>
<protein>
    <recommendedName>
        <fullName evidence="2">cysteine-S-conjugate beta-lyase</fullName>
        <ecNumber evidence="2">4.4.1.13</ecNumber>
    </recommendedName>
</protein>
<evidence type="ECO:0000313" key="7">
    <source>
        <dbReference type="EMBL" id="KAB1662529.1"/>
    </source>
</evidence>
<dbReference type="EMBL" id="WBJZ01000001">
    <property type="protein sequence ID" value="KAB1662529.1"/>
    <property type="molecule type" value="Genomic_DNA"/>
</dbReference>
<evidence type="ECO:0000256" key="4">
    <source>
        <dbReference type="ARBA" id="ARBA00023239"/>
    </source>
</evidence>
<dbReference type="OrthoDB" id="3224382at2"/>
<comment type="similarity">
    <text evidence="5">Belongs to the class-II pyridoxal-phosphate-dependent aminotransferase family. MalY/PatB cystathionine beta-lyase subfamily.</text>
</comment>
<dbReference type="PANTHER" id="PTHR43525">
    <property type="entry name" value="PROTEIN MALY"/>
    <property type="match status" value="1"/>
</dbReference>
<dbReference type="SUPFAM" id="SSF53383">
    <property type="entry name" value="PLP-dependent transferases"/>
    <property type="match status" value="1"/>
</dbReference>
<dbReference type="InterPro" id="IPR051798">
    <property type="entry name" value="Class-II_PLP-Dep_Aminotrans"/>
</dbReference>
<dbReference type="InterPro" id="IPR015422">
    <property type="entry name" value="PyrdxlP-dep_Trfase_small"/>
</dbReference>
<dbReference type="Proteomes" id="UP000467240">
    <property type="component" value="Unassembled WGS sequence"/>
</dbReference>
<evidence type="ECO:0000256" key="2">
    <source>
        <dbReference type="ARBA" id="ARBA00012224"/>
    </source>
</evidence>
<evidence type="ECO:0000256" key="1">
    <source>
        <dbReference type="ARBA" id="ARBA00001933"/>
    </source>
</evidence>
<evidence type="ECO:0000313" key="8">
    <source>
        <dbReference type="Proteomes" id="UP000467240"/>
    </source>
</evidence>
<evidence type="ECO:0000256" key="3">
    <source>
        <dbReference type="ARBA" id="ARBA00022898"/>
    </source>
</evidence>
<dbReference type="EC" id="4.4.1.13" evidence="2"/>
<sequence>MTDGNGEVRADPIDVLRRRTSEKWALHGDDVLPMFVAETDFPLAPPIRRALERALADGDTGYVAVGDDRAASAISRFARDRWGWEPDPEHMLTTTDVGIVIVEALRALVEPGDGVIIMPPVYPPFPDFVREAGGVPVSVPLVDDGTAWSIDLDGVETALAAGARAVLLCSPHNPLGLVHPRGVLEALADLAGRHGAFVVSDEIHAPLAHAGVGFTPFLSVSEAAREHGVAALSGSKAFNLAGLKCACITTASERTRALVARRPTEELVARAGLFGVIATQAGFDESRDWLDASLATVEANVALLERLLAERLPDVTMRRPHASYLAWLDFRRAGWGDDPADAALRQARVALANGPAFGAEGRGFARLNLACAPDVLAAAVDRLARVRPASPTR</sequence>
<dbReference type="AlphaFoldDB" id="A0A7J5C427"/>